<reference evidence="2" key="1">
    <citation type="journal article" date="2015" name="MBio">
        <title>Genome-resolved metagenomic analysis reveals roles for candidate phyla and other microbial community members in biogeochemical transformations in oil reservoirs.</title>
        <authorList>
            <person name="Hu P."/>
            <person name="Tom L."/>
            <person name="Singh A."/>
            <person name="Thomas B.C."/>
            <person name="Baker B.J."/>
            <person name="Piceno Y.M."/>
            <person name="Andersen G.L."/>
            <person name="Banfield J.F."/>
        </authorList>
    </citation>
    <scope>NUCLEOTIDE SEQUENCE [LARGE SCALE GENOMIC DNA]</scope>
    <source>
        <strain evidence="2">46_70</strain>
    </source>
</reference>
<protein>
    <submittedName>
        <fullName evidence="2">Uncharacterized protein</fullName>
    </submittedName>
</protein>
<reference evidence="3" key="2">
    <citation type="journal article" date="2015" name="MBio">
        <title>Genome-Resolved Metagenomic Analysis Reveals Roles for Candidate Phyla and Other Microbial Community Members in Biogeochemical Transformations in Oil Reservoirs.</title>
        <authorList>
            <person name="Hu P."/>
            <person name="Tom L."/>
            <person name="Singh A."/>
            <person name="Thomas B.C."/>
            <person name="Baker B.J."/>
            <person name="Piceno Y.M."/>
            <person name="Andersen G.L."/>
            <person name="Banfield J.F."/>
        </authorList>
    </citation>
    <scope>NUCLEOTIDE SEQUENCE [LARGE SCALE GENOMIC DNA]</scope>
</reference>
<reference evidence="1 4" key="3">
    <citation type="journal article" date="2018" name="Nat. Biotechnol.">
        <title>A standardized bacterial taxonomy based on genome phylogeny substantially revises the tree of life.</title>
        <authorList>
            <person name="Parks D.H."/>
            <person name="Chuvochina M."/>
            <person name="Waite D.W."/>
            <person name="Rinke C."/>
            <person name="Skarshewski A."/>
            <person name="Chaumeil P.A."/>
            <person name="Hugenholtz P."/>
        </authorList>
    </citation>
    <scope>NUCLEOTIDE SEQUENCE [LARGE SCALE GENOMIC DNA]</scope>
    <source>
        <strain evidence="1">UBA9905</strain>
    </source>
</reference>
<comment type="caution">
    <text evidence="2">The sequence shown here is derived from an EMBL/GenBank/DDBJ whole genome shotgun (WGS) entry which is preliminary data.</text>
</comment>
<sequence>MKVLKSGIPEFEAKMYQEILLKEGIFSELVDSHFAYTDSVYFGSGGLVDIIIADDDFEEAVQIFEDLQERGREETDE</sequence>
<evidence type="ECO:0000313" key="1">
    <source>
        <dbReference type="EMBL" id="HCO70572.1"/>
    </source>
</evidence>
<accession>A0A117M881</accession>
<gene>
    <name evidence="1" type="ORF">DIT26_08395</name>
    <name evidence="2" type="ORF">XE02_0854</name>
</gene>
<dbReference type="Proteomes" id="UP000264215">
    <property type="component" value="Unassembled WGS sequence"/>
</dbReference>
<dbReference type="EMBL" id="LGGW01000067">
    <property type="protein sequence ID" value="KUK89782.1"/>
    <property type="molecule type" value="Genomic_DNA"/>
</dbReference>
<proteinExistence type="predicted"/>
<dbReference type="Proteomes" id="UP000055014">
    <property type="component" value="Unassembled WGS sequence"/>
</dbReference>
<dbReference type="AlphaFoldDB" id="A0A117M881"/>
<name>A0A117M881_9BACT</name>
<evidence type="ECO:0000313" key="2">
    <source>
        <dbReference type="EMBL" id="KUK89782.1"/>
    </source>
</evidence>
<dbReference type="EMBL" id="DQBS01000187">
    <property type="protein sequence ID" value="HCO70572.1"/>
    <property type="molecule type" value="Genomic_DNA"/>
</dbReference>
<dbReference type="PATRIC" id="fig|1236046.5.peg.467"/>
<organism evidence="2 3">
    <name type="scientific">Mesotoga infera</name>
    <dbReference type="NCBI Taxonomy" id="1236046"/>
    <lineage>
        <taxon>Bacteria</taxon>
        <taxon>Thermotogati</taxon>
        <taxon>Thermotogota</taxon>
        <taxon>Thermotogae</taxon>
        <taxon>Kosmotogales</taxon>
        <taxon>Kosmotogaceae</taxon>
        <taxon>Mesotoga</taxon>
    </lineage>
</organism>
<evidence type="ECO:0000313" key="3">
    <source>
        <dbReference type="Proteomes" id="UP000055014"/>
    </source>
</evidence>
<evidence type="ECO:0000313" key="4">
    <source>
        <dbReference type="Proteomes" id="UP000264215"/>
    </source>
</evidence>